<protein>
    <submittedName>
        <fullName evidence="1">Uncharacterized protein</fullName>
    </submittedName>
</protein>
<proteinExistence type="predicted"/>
<dbReference type="EMBL" id="BAABRI010000010">
    <property type="protein sequence ID" value="GAA5482892.1"/>
    <property type="molecule type" value="Genomic_DNA"/>
</dbReference>
<reference evidence="1 2" key="1">
    <citation type="submission" date="2024-02" db="EMBL/GenBank/DDBJ databases">
        <title>Haloferula sargassicola NBRC 104335.</title>
        <authorList>
            <person name="Ichikawa N."/>
            <person name="Katano-Makiyama Y."/>
            <person name="Hidaka K."/>
        </authorList>
    </citation>
    <scope>NUCLEOTIDE SEQUENCE [LARGE SCALE GENOMIC DNA]</scope>
    <source>
        <strain evidence="1 2">NBRC 104335</strain>
    </source>
</reference>
<accession>A0ABP9UN92</accession>
<keyword evidence="2" id="KW-1185">Reference proteome</keyword>
<gene>
    <name evidence="1" type="ORF">Hsar01_02117</name>
</gene>
<organism evidence="1 2">
    <name type="scientific">Haloferula sargassicola</name>
    <dbReference type="NCBI Taxonomy" id="490096"/>
    <lineage>
        <taxon>Bacteria</taxon>
        <taxon>Pseudomonadati</taxon>
        <taxon>Verrucomicrobiota</taxon>
        <taxon>Verrucomicrobiia</taxon>
        <taxon>Verrucomicrobiales</taxon>
        <taxon>Verrucomicrobiaceae</taxon>
        <taxon>Haloferula</taxon>
    </lineage>
</organism>
<comment type="caution">
    <text evidence="1">The sequence shown here is derived from an EMBL/GenBank/DDBJ whole genome shotgun (WGS) entry which is preliminary data.</text>
</comment>
<name>A0ABP9UN92_9BACT</name>
<sequence length="67" mass="6969">MQIDLPVKLFANGLARVPTLKSTNSVGQATSAEGKLPPFPLVFPAGLGCRIAPCSSVSIPRPNPSRP</sequence>
<evidence type="ECO:0000313" key="2">
    <source>
        <dbReference type="Proteomes" id="UP001476282"/>
    </source>
</evidence>
<dbReference type="Proteomes" id="UP001476282">
    <property type="component" value="Unassembled WGS sequence"/>
</dbReference>
<evidence type="ECO:0000313" key="1">
    <source>
        <dbReference type="EMBL" id="GAA5482892.1"/>
    </source>
</evidence>